<dbReference type="PROSITE" id="PS00584">
    <property type="entry name" value="PFKB_KINASES_2"/>
    <property type="match status" value="1"/>
</dbReference>
<dbReference type="RefSeq" id="WP_179604811.1">
    <property type="nucleotide sequence ID" value="NZ_BAABEH010000001.1"/>
</dbReference>
<evidence type="ECO:0000313" key="14">
    <source>
        <dbReference type="EMBL" id="NYJ22801.1"/>
    </source>
</evidence>
<keyword evidence="8 12" id="KW-0067">ATP-binding</keyword>
<keyword evidence="11 12" id="KW-0119">Carbohydrate metabolism</keyword>
<dbReference type="GO" id="GO:0046872">
    <property type="term" value="F:metal ion binding"/>
    <property type="evidence" value="ECO:0007669"/>
    <property type="project" value="UniProtKB-KW"/>
</dbReference>
<evidence type="ECO:0000256" key="11">
    <source>
        <dbReference type="ARBA" id="ARBA00023277"/>
    </source>
</evidence>
<evidence type="ECO:0000256" key="5">
    <source>
        <dbReference type="ARBA" id="ARBA00022723"/>
    </source>
</evidence>
<dbReference type="EC" id="2.7.1.15" evidence="2 12"/>
<comment type="caution">
    <text evidence="14">The sequence shown here is derived from an EMBL/GenBank/DDBJ whole genome shotgun (WGS) entry which is preliminary data.</text>
</comment>
<comment type="activity regulation">
    <text evidence="12">Activated by a monovalent cation that binds near, but not in, the active site. The most likely occupant of the site in vivo is potassium. Ion binding induces a conformational change that may alter substrate affinity.</text>
</comment>
<comment type="subcellular location">
    <subcellularLocation>
        <location evidence="12">Cytoplasm</location>
    </subcellularLocation>
</comment>
<reference evidence="14 15" key="1">
    <citation type="submission" date="2020-07" db="EMBL/GenBank/DDBJ databases">
        <title>Sequencing the genomes of 1000 actinobacteria strains.</title>
        <authorList>
            <person name="Klenk H.-P."/>
        </authorList>
    </citation>
    <scope>NUCLEOTIDE SEQUENCE [LARGE SCALE GENOMIC DNA]</scope>
    <source>
        <strain evidence="14 15">DSM 15165</strain>
    </source>
</reference>
<dbReference type="AlphaFoldDB" id="A0A853CTM3"/>
<comment type="similarity">
    <text evidence="12">Belongs to the carbohydrate kinase PfkB family. Ribokinase subfamily.</text>
</comment>
<evidence type="ECO:0000256" key="4">
    <source>
        <dbReference type="ARBA" id="ARBA00022679"/>
    </source>
</evidence>
<comment type="caution">
    <text evidence="12">Lacks conserved residue(s) required for the propagation of feature annotation.</text>
</comment>
<feature type="binding site" evidence="12">
    <location>
        <position position="248"/>
    </location>
    <ligand>
        <name>K(+)</name>
        <dbReference type="ChEBI" id="CHEBI:29103"/>
    </ligand>
</feature>
<comment type="subunit">
    <text evidence="12">Homodimer.</text>
</comment>
<comment type="similarity">
    <text evidence="1">Belongs to the carbohydrate kinase pfkB family.</text>
</comment>
<feature type="binding site" evidence="12">
    <location>
        <begin position="41"/>
        <end position="45"/>
    </location>
    <ligand>
        <name>substrate</name>
    </ligand>
</feature>
<evidence type="ECO:0000259" key="13">
    <source>
        <dbReference type="Pfam" id="PF00294"/>
    </source>
</evidence>
<dbReference type="CDD" id="cd01174">
    <property type="entry name" value="ribokinase"/>
    <property type="match status" value="1"/>
</dbReference>
<dbReference type="GO" id="GO:0005524">
    <property type="term" value="F:ATP binding"/>
    <property type="evidence" value="ECO:0007669"/>
    <property type="project" value="UniProtKB-UniRule"/>
</dbReference>
<feature type="binding site" evidence="12">
    <location>
        <position position="287"/>
    </location>
    <ligand>
        <name>K(+)</name>
        <dbReference type="ChEBI" id="CHEBI:29103"/>
    </ligand>
</feature>
<feature type="binding site" evidence="12">
    <location>
        <position position="140"/>
    </location>
    <ligand>
        <name>substrate</name>
    </ligand>
</feature>
<feature type="binding site" evidence="12">
    <location>
        <position position="293"/>
    </location>
    <ligand>
        <name>K(+)</name>
        <dbReference type="ChEBI" id="CHEBI:29103"/>
    </ligand>
</feature>
<dbReference type="GO" id="GO:0005829">
    <property type="term" value="C:cytosol"/>
    <property type="evidence" value="ECO:0007669"/>
    <property type="project" value="TreeGrafter"/>
</dbReference>
<dbReference type="InterPro" id="IPR029056">
    <property type="entry name" value="Ribokinase-like"/>
</dbReference>
<feature type="binding site" evidence="12">
    <location>
        <begin position="13"/>
        <end position="15"/>
    </location>
    <ligand>
        <name>substrate</name>
    </ligand>
</feature>
<evidence type="ECO:0000256" key="1">
    <source>
        <dbReference type="ARBA" id="ARBA00005380"/>
    </source>
</evidence>
<dbReference type="HAMAP" id="MF_01987">
    <property type="entry name" value="Ribokinase"/>
    <property type="match status" value="1"/>
</dbReference>
<dbReference type="InterPro" id="IPR002173">
    <property type="entry name" value="Carboh/pur_kinase_PfkB_CS"/>
</dbReference>
<keyword evidence="10 12" id="KW-0630">Potassium</keyword>
<dbReference type="GO" id="GO:0019303">
    <property type="term" value="P:D-ribose catabolic process"/>
    <property type="evidence" value="ECO:0007669"/>
    <property type="project" value="UniProtKB-UniRule"/>
</dbReference>
<protein>
    <recommendedName>
        <fullName evidence="3 12">Ribokinase</fullName>
        <shortName evidence="12">RK</shortName>
        <ecNumber evidence="2 12">2.7.1.15</ecNumber>
    </recommendedName>
</protein>
<feature type="binding site" evidence="12">
    <location>
        <position position="184"/>
    </location>
    <ligand>
        <name>ATP</name>
        <dbReference type="ChEBI" id="CHEBI:30616"/>
    </ligand>
</feature>
<gene>
    <name evidence="12" type="primary">rbsK</name>
    <name evidence="14" type="ORF">HNR13_001088</name>
</gene>
<dbReference type="Proteomes" id="UP000578352">
    <property type="component" value="Unassembled WGS sequence"/>
</dbReference>
<accession>A0A853CTM3</accession>
<feature type="domain" description="Carbohydrate kinase PfkB" evidence="13">
    <location>
        <begin position="5"/>
        <end position="296"/>
    </location>
</feature>
<dbReference type="InterPro" id="IPR011611">
    <property type="entry name" value="PfkB_dom"/>
</dbReference>
<keyword evidence="5 12" id="KW-0479">Metal-binding</keyword>
<sequence>MTRGRIVVVGSLNADLVVRTEAFPRAGETVAGGDLRIGAGGKGANQAVAAGRLGGDVAMVGAVGADGNGDLLRSAVAAAGVDVSAVSVREDVPTGTALITVDAHGENTIVVSPGANGTLTPADLPERVFDGAAVIGLCLEVPDATVRAAAERARAAGATVVLNPSPFGPGARELVPVADVLLVNEGEAEALLGLPSGAVASDGASVRDGFAALGIARAVVTRGADGCLIVDGAADPAHVAAIRVDAVDTTGAGDAFMGALLLRLADGASLIEAARFAVGVGGYAAAHAGAQASYPTAGELAGFLAERGV</sequence>
<keyword evidence="12" id="KW-0963">Cytoplasm</keyword>
<dbReference type="Gene3D" id="3.40.1190.20">
    <property type="match status" value="1"/>
</dbReference>
<feature type="binding site" evidence="12">
    <location>
        <position position="284"/>
    </location>
    <ligand>
        <name>K(+)</name>
        <dbReference type="ChEBI" id="CHEBI:29103"/>
    </ligand>
</feature>
<feature type="binding site" evidence="12">
    <location>
        <position position="289"/>
    </location>
    <ligand>
        <name>K(+)</name>
        <dbReference type="ChEBI" id="CHEBI:29103"/>
    </ligand>
</feature>
<feature type="binding site" evidence="12">
    <location>
        <begin position="221"/>
        <end position="226"/>
    </location>
    <ligand>
        <name>ATP</name>
        <dbReference type="ChEBI" id="CHEBI:30616"/>
    </ligand>
</feature>
<evidence type="ECO:0000256" key="9">
    <source>
        <dbReference type="ARBA" id="ARBA00022842"/>
    </source>
</evidence>
<evidence type="ECO:0000256" key="12">
    <source>
        <dbReference type="HAMAP-Rule" id="MF_01987"/>
    </source>
</evidence>
<feature type="binding site" evidence="12">
    <location>
        <position position="250"/>
    </location>
    <ligand>
        <name>K(+)</name>
        <dbReference type="ChEBI" id="CHEBI:29103"/>
    </ligand>
</feature>
<evidence type="ECO:0000256" key="8">
    <source>
        <dbReference type="ARBA" id="ARBA00022840"/>
    </source>
</evidence>
<dbReference type="Pfam" id="PF00294">
    <property type="entry name" value="PfkB"/>
    <property type="match status" value="1"/>
</dbReference>
<evidence type="ECO:0000256" key="3">
    <source>
        <dbReference type="ARBA" id="ARBA00016943"/>
    </source>
</evidence>
<dbReference type="GO" id="GO:0004747">
    <property type="term" value="F:ribokinase activity"/>
    <property type="evidence" value="ECO:0007669"/>
    <property type="project" value="UniProtKB-UniRule"/>
</dbReference>
<dbReference type="EMBL" id="JACCFL010000001">
    <property type="protein sequence ID" value="NYJ22801.1"/>
    <property type="molecule type" value="Genomic_DNA"/>
</dbReference>
<dbReference type="SUPFAM" id="SSF53613">
    <property type="entry name" value="Ribokinase-like"/>
    <property type="match status" value="1"/>
</dbReference>
<dbReference type="InterPro" id="IPR011877">
    <property type="entry name" value="Ribokinase"/>
</dbReference>
<comment type="function">
    <text evidence="12">Catalyzes the phosphorylation of ribose at O-5 in a reaction requiring ATP and magnesium. The resulting D-ribose-5-phosphate can then be used either for sythesis of nucleotides, histidine, and tryptophan, or as a component of the pentose phosphate pathway.</text>
</comment>
<feature type="binding site" evidence="12">
    <location>
        <begin position="253"/>
        <end position="254"/>
    </location>
    <ligand>
        <name>ATP</name>
        <dbReference type="ChEBI" id="CHEBI:30616"/>
    </ligand>
</feature>
<keyword evidence="9 12" id="KW-0460">Magnesium</keyword>
<dbReference type="PANTHER" id="PTHR10584:SF166">
    <property type="entry name" value="RIBOKINASE"/>
    <property type="match status" value="1"/>
</dbReference>
<comment type="cofactor">
    <cofactor evidence="12">
        <name>Mg(2+)</name>
        <dbReference type="ChEBI" id="CHEBI:18420"/>
    </cofactor>
    <text evidence="12">Requires a divalent cation, most likely magnesium in vivo, as an electrophilic catalyst to aid phosphoryl group transfer. It is the chelate of the metal and the nucleotide that is the actual substrate.</text>
</comment>
<evidence type="ECO:0000256" key="10">
    <source>
        <dbReference type="ARBA" id="ARBA00022958"/>
    </source>
</evidence>
<dbReference type="InterPro" id="IPR002139">
    <property type="entry name" value="Ribo/fructo_kinase"/>
</dbReference>
<proteinExistence type="inferred from homology"/>
<name>A0A853CTM3_9MICO</name>
<feature type="active site" description="Proton acceptor" evidence="12">
    <location>
        <position position="254"/>
    </location>
</feature>
<dbReference type="PRINTS" id="PR00990">
    <property type="entry name" value="RIBOKINASE"/>
</dbReference>
<organism evidence="14 15">
    <name type="scientific">Leifsonia shinshuensis</name>
    <dbReference type="NCBI Taxonomy" id="150026"/>
    <lineage>
        <taxon>Bacteria</taxon>
        <taxon>Bacillati</taxon>
        <taxon>Actinomycetota</taxon>
        <taxon>Actinomycetes</taxon>
        <taxon>Micrococcales</taxon>
        <taxon>Microbacteriaceae</taxon>
        <taxon>Leifsonia</taxon>
    </lineage>
</organism>
<dbReference type="PANTHER" id="PTHR10584">
    <property type="entry name" value="SUGAR KINASE"/>
    <property type="match status" value="1"/>
</dbReference>
<comment type="pathway">
    <text evidence="12">Carbohydrate metabolism; D-ribose degradation; D-ribose 5-phosphate from beta-D-ribopyranose: step 2/2.</text>
</comment>
<evidence type="ECO:0000313" key="15">
    <source>
        <dbReference type="Proteomes" id="UP000578352"/>
    </source>
</evidence>
<keyword evidence="4 12" id="KW-0808">Transferase</keyword>
<keyword evidence="6 12" id="KW-0547">Nucleotide-binding</keyword>
<keyword evidence="7 12" id="KW-0418">Kinase</keyword>
<evidence type="ECO:0000256" key="2">
    <source>
        <dbReference type="ARBA" id="ARBA00012035"/>
    </source>
</evidence>
<comment type="catalytic activity">
    <reaction evidence="12">
        <text>D-ribose + ATP = D-ribose 5-phosphate + ADP + H(+)</text>
        <dbReference type="Rhea" id="RHEA:13697"/>
        <dbReference type="ChEBI" id="CHEBI:15378"/>
        <dbReference type="ChEBI" id="CHEBI:30616"/>
        <dbReference type="ChEBI" id="CHEBI:47013"/>
        <dbReference type="ChEBI" id="CHEBI:78346"/>
        <dbReference type="ChEBI" id="CHEBI:456216"/>
        <dbReference type="EC" id="2.7.1.15"/>
    </reaction>
</comment>
<dbReference type="UniPathway" id="UPA00916">
    <property type="reaction ID" value="UER00889"/>
</dbReference>
<feature type="binding site" evidence="12">
    <location>
        <position position="254"/>
    </location>
    <ligand>
        <name>substrate</name>
    </ligand>
</feature>
<evidence type="ECO:0000256" key="6">
    <source>
        <dbReference type="ARBA" id="ARBA00022741"/>
    </source>
</evidence>
<evidence type="ECO:0000256" key="7">
    <source>
        <dbReference type="ARBA" id="ARBA00022777"/>
    </source>
</evidence>